<dbReference type="InterPro" id="IPR049548">
    <property type="entry name" value="Sina-like_RING"/>
</dbReference>
<evidence type="ECO:0000256" key="5">
    <source>
        <dbReference type="ARBA" id="ARBA00022723"/>
    </source>
</evidence>
<evidence type="ECO:0000256" key="10">
    <source>
        <dbReference type="RuleBase" id="RU201113"/>
    </source>
</evidence>
<dbReference type="AlphaFoldDB" id="A0A1E1X3G9"/>
<dbReference type="EMBL" id="GFAC01005602">
    <property type="protein sequence ID" value="JAT93586.1"/>
    <property type="molecule type" value="mRNA"/>
</dbReference>
<dbReference type="GO" id="GO:0016567">
    <property type="term" value="P:protein ubiquitination"/>
    <property type="evidence" value="ECO:0007669"/>
    <property type="project" value="UniProtKB-UniPathway"/>
</dbReference>
<dbReference type="EC" id="2.3.2.27" evidence="10"/>
<evidence type="ECO:0000313" key="13">
    <source>
        <dbReference type="EMBL" id="JAT93586.1"/>
    </source>
</evidence>
<comment type="similarity">
    <text evidence="3 10">Belongs to the SINA (Seven in absentia) family.</text>
</comment>
<dbReference type="InterPro" id="IPR013010">
    <property type="entry name" value="Znf_SIAH"/>
</dbReference>
<keyword evidence="8 10" id="KW-0862">Zinc</keyword>
<evidence type="ECO:0000256" key="3">
    <source>
        <dbReference type="ARBA" id="ARBA00009119"/>
    </source>
</evidence>
<dbReference type="PANTHER" id="PTHR45877:SF2">
    <property type="entry name" value="E3 UBIQUITIN-PROTEIN LIGASE SINA-RELATED"/>
    <property type="match status" value="1"/>
</dbReference>
<dbReference type="GO" id="GO:0005737">
    <property type="term" value="C:cytoplasm"/>
    <property type="evidence" value="ECO:0007669"/>
    <property type="project" value="InterPro"/>
</dbReference>
<protein>
    <recommendedName>
        <fullName evidence="10">E3 ubiquitin-protein ligase</fullName>
        <ecNumber evidence="10">2.3.2.27</ecNumber>
    </recommendedName>
</protein>
<dbReference type="SUPFAM" id="SSF49599">
    <property type="entry name" value="TRAF domain-like"/>
    <property type="match status" value="1"/>
</dbReference>
<accession>A0A1E1X3G9</accession>
<dbReference type="GO" id="GO:0008270">
    <property type="term" value="F:zinc ion binding"/>
    <property type="evidence" value="ECO:0007669"/>
    <property type="project" value="UniProtKB-KW"/>
</dbReference>
<feature type="domain" description="RING-type" evidence="11">
    <location>
        <begin position="8"/>
        <end position="44"/>
    </location>
</feature>
<evidence type="ECO:0000256" key="1">
    <source>
        <dbReference type="ARBA" id="ARBA00000900"/>
    </source>
</evidence>
<dbReference type="Pfam" id="PF21361">
    <property type="entry name" value="Sina_ZnF"/>
    <property type="match status" value="1"/>
</dbReference>
<sequence length="251" mass="27946">ELESLFECPVCSDSVLPPIIQCARGHLVCSECLRMVDGKCPTCREPVGHIRNLAMENLAKQIVFSCKFKPAGCPCMLPAEDKKIHQQSCVFRPIHCPYRNMPCRWEGSVDEVTAHLLGSHDHVTALEGNEVILRAKCDYGAATAQWKWIQLCFRHTFMITLRKTLIAQGLHYFCGVVQSVDAKGTANDFAYHLDYRGPGGVSCYEGMPLGMHDSPEVAMENGDCLEFEVTTGQLQRQGGLMFIKSIVTHLV</sequence>
<keyword evidence="7 10" id="KW-0833">Ubl conjugation pathway</keyword>
<dbReference type="GO" id="GO:0061630">
    <property type="term" value="F:ubiquitin protein ligase activity"/>
    <property type="evidence" value="ECO:0007669"/>
    <property type="project" value="UniProtKB-EC"/>
</dbReference>
<proteinExistence type="evidence at transcript level"/>
<dbReference type="FunFam" id="3.30.40.10:FF:000041">
    <property type="entry name" value="E3 ubiquitin-protein ligase SINAT3"/>
    <property type="match status" value="1"/>
</dbReference>
<evidence type="ECO:0000256" key="9">
    <source>
        <dbReference type="PROSITE-ProRule" id="PRU00455"/>
    </source>
</evidence>
<dbReference type="GO" id="GO:0043161">
    <property type="term" value="P:proteasome-mediated ubiquitin-dependent protein catabolic process"/>
    <property type="evidence" value="ECO:0007669"/>
    <property type="project" value="TreeGrafter"/>
</dbReference>
<dbReference type="Gene3D" id="2.60.210.10">
    <property type="entry name" value="Apoptosis, Tumor Necrosis Factor Receptor Associated Protein 2, Chain A"/>
    <property type="match status" value="1"/>
</dbReference>
<dbReference type="Pfam" id="PF21362">
    <property type="entry name" value="Sina_RING"/>
    <property type="match status" value="1"/>
</dbReference>
<comment type="pathway">
    <text evidence="2 10">Protein modification; protein ubiquitination.</text>
</comment>
<keyword evidence="5 10" id="KW-0479">Metal-binding</keyword>
<evidence type="ECO:0000259" key="12">
    <source>
        <dbReference type="PROSITE" id="PS51081"/>
    </source>
</evidence>
<evidence type="ECO:0000256" key="7">
    <source>
        <dbReference type="ARBA" id="ARBA00022786"/>
    </source>
</evidence>
<dbReference type="InterPro" id="IPR008974">
    <property type="entry name" value="TRAF-like"/>
</dbReference>
<feature type="non-terminal residue" evidence="13">
    <location>
        <position position="1"/>
    </location>
</feature>
<keyword evidence="6 9" id="KW-0863">Zinc-finger</keyword>
<dbReference type="InterPro" id="IPR018121">
    <property type="entry name" value="7-in-absentia-prot_TRAF-dom"/>
</dbReference>
<organism evidence="13">
    <name type="scientific">Amblyomma aureolatum</name>
    <dbReference type="NCBI Taxonomy" id="187763"/>
    <lineage>
        <taxon>Eukaryota</taxon>
        <taxon>Metazoa</taxon>
        <taxon>Ecdysozoa</taxon>
        <taxon>Arthropoda</taxon>
        <taxon>Chelicerata</taxon>
        <taxon>Arachnida</taxon>
        <taxon>Acari</taxon>
        <taxon>Parasitiformes</taxon>
        <taxon>Ixodida</taxon>
        <taxon>Ixodoidea</taxon>
        <taxon>Ixodidae</taxon>
        <taxon>Amblyomminae</taxon>
        <taxon>Amblyomma</taxon>
    </lineage>
</organism>
<evidence type="ECO:0000259" key="11">
    <source>
        <dbReference type="PROSITE" id="PS50089"/>
    </source>
</evidence>
<keyword evidence="4" id="KW-0808">Transferase</keyword>
<evidence type="ECO:0000256" key="8">
    <source>
        <dbReference type="ARBA" id="ARBA00022833"/>
    </source>
</evidence>
<evidence type="ECO:0000256" key="6">
    <source>
        <dbReference type="ARBA" id="ARBA00022771"/>
    </source>
</evidence>
<dbReference type="PANTHER" id="PTHR45877">
    <property type="entry name" value="E3 UBIQUITIN-PROTEIN LIGASE SIAH2"/>
    <property type="match status" value="1"/>
</dbReference>
<name>A0A1E1X3G9_9ACAR</name>
<comment type="domain">
    <text evidence="10">The SBD domain (substrate-binding domain) mediates the interaction with substrate proteins. It is related to the TRAF family.</text>
</comment>
<comment type="catalytic activity">
    <reaction evidence="1 10">
        <text>S-ubiquitinyl-[E2 ubiquitin-conjugating enzyme]-L-cysteine + [acceptor protein]-L-lysine = [E2 ubiquitin-conjugating enzyme]-L-cysteine + N(6)-ubiquitinyl-[acceptor protein]-L-lysine.</text>
        <dbReference type="EC" id="2.3.2.27"/>
    </reaction>
</comment>
<dbReference type="PROSITE" id="PS50089">
    <property type="entry name" value="ZF_RING_2"/>
    <property type="match status" value="1"/>
</dbReference>
<evidence type="ECO:0000256" key="4">
    <source>
        <dbReference type="ARBA" id="ARBA00022679"/>
    </source>
</evidence>
<dbReference type="InterPro" id="IPR001841">
    <property type="entry name" value="Znf_RING"/>
</dbReference>
<reference evidence="13" key="1">
    <citation type="journal article" date="2017" name="Front. Cell. Infect. Microbiol.">
        <title>The Distinct Transcriptional Response of the Midgut of Amblyomma sculptum and Amblyomma aureolatum Ticks to Rickettsia rickettsii Correlates to Their Differences in Susceptibility to Infection.</title>
        <authorList>
            <person name="Martins L.A."/>
            <person name="Galletti M.F.B.M."/>
            <person name="Ribeiro J.M."/>
            <person name="Fujita A."/>
            <person name="Costa F.B."/>
            <person name="Labruna M.B."/>
            <person name="Daffre S."/>
            <person name="Fogaca A.C."/>
        </authorList>
    </citation>
    <scope>NUCLEOTIDE SEQUENCE</scope>
</reference>
<dbReference type="PROSITE" id="PS51081">
    <property type="entry name" value="ZF_SIAH"/>
    <property type="match status" value="1"/>
</dbReference>
<dbReference type="InterPro" id="IPR004162">
    <property type="entry name" value="SINA-like_animal"/>
</dbReference>
<dbReference type="SUPFAM" id="SSF57850">
    <property type="entry name" value="RING/U-box"/>
    <property type="match status" value="1"/>
</dbReference>
<feature type="domain" description="SIAH-type" evidence="12">
    <location>
        <begin position="61"/>
        <end position="121"/>
    </location>
</feature>
<dbReference type="InterPro" id="IPR013083">
    <property type="entry name" value="Znf_RING/FYVE/PHD"/>
</dbReference>
<comment type="function">
    <text evidence="10">E3 ubiquitin-protein ligase that mediates ubiquitination and subsequent proteasomal degradation of target proteins. E3 ubiquitin ligases accept ubiquitin from an E2 ubiquitin-conjugating enzyme in the form of a thioester and then directly transfers the ubiquitin to targeted substrates.</text>
</comment>
<dbReference type="Pfam" id="PF03145">
    <property type="entry name" value="Sina_TRAF"/>
    <property type="match status" value="1"/>
</dbReference>
<dbReference type="GO" id="GO:0031624">
    <property type="term" value="F:ubiquitin conjugating enzyme binding"/>
    <property type="evidence" value="ECO:0007669"/>
    <property type="project" value="TreeGrafter"/>
</dbReference>
<dbReference type="UniPathway" id="UPA00143"/>
<evidence type="ECO:0000256" key="2">
    <source>
        <dbReference type="ARBA" id="ARBA00004906"/>
    </source>
</evidence>
<comment type="domain">
    <text evidence="10">The RING-type zinc finger domain is essential for ubiquitin ligase activity.</text>
</comment>
<dbReference type="Gene3D" id="3.30.40.10">
    <property type="entry name" value="Zinc/RING finger domain, C3HC4 (zinc finger)"/>
    <property type="match status" value="2"/>
</dbReference>